<dbReference type="EMBL" id="GBRH01280547">
    <property type="protein sequence ID" value="JAD17348.1"/>
    <property type="molecule type" value="Transcribed_RNA"/>
</dbReference>
<name>A0A0A8XX62_ARUDO</name>
<reference evidence="1" key="2">
    <citation type="journal article" date="2015" name="Data Brief">
        <title>Shoot transcriptome of the giant reed, Arundo donax.</title>
        <authorList>
            <person name="Barrero R.A."/>
            <person name="Guerrero F.D."/>
            <person name="Moolhuijzen P."/>
            <person name="Goolsby J.A."/>
            <person name="Tidwell J."/>
            <person name="Bellgard S.E."/>
            <person name="Bellgard M.I."/>
        </authorList>
    </citation>
    <scope>NUCLEOTIDE SEQUENCE</scope>
    <source>
        <tissue evidence="1">Shoot tissue taken approximately 20 cm above the soil surface</tissue>
    </source>
</reference>
<reference evidence="1" key="1">
    <citation type="submission" date="2014-09" db="EMBL/GenBank/DDBJ databases">
        <authorList>
            <person name="Magalhaes I.L.F."/>
            <person name="Oliveira U."/>
            <person name="Santos F.R."/>
            <person name="Vidigal T.H.D.A."/>
            <person name="Brescovit A.D."/>
            <person name="Santos A.J."/>
        </authorList>
    </citation>
    <scope>NUCLEOTIDE SEQUENCE</scope>
    <source>
        <tissue evidence="1">Shoot tissue taken approximately 20 cm above the soil surface</tissue>
    </source>
</reference>
<protein>
    <submittedName>
        <fullName evidence="1">Uncharacterized protein</fullName>
    </submittedName>
</protein>
<organism evidence="1">
    <name type="scientific">Arundo donax</name>
    <name type="common">Giant reed</name>
    <name type="synonym">Donax arundinaceus</name>
    <dbReference type="NCBI Taxonomy" id="35708"/>
    <lineage>
        <taxon>Eukaryota</taxon>
        <taxon>Viridiplantae</taxon>
        <taxon>Streptophyta</taxon>
        <taxon>Embryophyta</taxon>
        <taxon>Tracheophyta</taxon>
        <taxon>Spermatophyta</taxon>
        <taxon>Magnoliopsida</taxon>
        <taxon>Liliopsida</taxon>
        <taxon>Poales</taxon>
        <taxon>Poaceae</taxon>
        <taxon>PACMAD clade</taxon>
        <taxon>Arundinoideae</taxon>
        <taxon>Arundineae</taxon>
        <taxon>Arundo</taxon>
    </lineage>
</organism>
<evidence type="ECO:0000313" key="1">
    <source>
        <dbReference type="EMBL" id="JAD17348.1"/>
    </source>
</evidence>
<sequence length="15" mass="1597">MPSSPLSCCLLLFSV</sequence>
<accession>A0A0A8XX62</accession>
<proteinExistence type="predicted"/>